<evidence type="ECO:0000256" key="1">
    <source>
        <dbReference type="SAM" id="MobiDB-lite"/>
    </source>
</evidence>
<name>A0A6C0AJN3_9ZZZZ</name>
<proteinExistence type="predicted"/>
<reference evidence="2" key="1">
    <citation type="journal article" date="2020" name="Nature">
        <title>Giant virus diversity and host interactions through global metagenomics.</title>
        <authorList>
            <person name="Schulz F."/>
            <person name="Roux S."/>
            <person name="Paez-Espino D."/>
            <person name="Jungbluth S."/>
            <person name="Walsh D.A."/>
            <person name="Denef V.J."/>
            <person name="McMahon K.D."/>
            <person name="Konstantinidis K.T."/>
            <person name="Eloe-Fadrosh E.A."/>
            <person name="Kyrpides N.C."/>
            <person name="Woyke T."/>
        </authorList>
    </citation>
    <scope>NUCLEOTIDE SEQUENCE</scope>
    <source>
        <strain evidence="2">GVMAG-S-1035375-24</strain>
    </source>
</reference>
<protein>
    <submittedName>
        <fullName evidence="2">Uncharacterized protein</fullName>
    </submittedName>
</protein>
<evidence type="ECO:0000313" key="2">
    <source>
        <dbReference type="EMBL" id="QHS80004.1"/>
    </source>
</evidence>
<feature type="compositionally biased region" description="Basic residues" evidence="1">
    <location>
        <begin position="53"/>
        <end position="62"/>
    </location>
</feature>
<dbReference type="EMBL" id="MN740665">
    <property type="protein sequence ID" value="QHS80004.1"/>
    <property type="molecule type" value="Genomic_DNA"/>
</dbReference>
<organism evidence="2">
    <name type="scientific">viral metagenome</name>
    <dbReference type="NCBI Taxonomy" id="1070528"/>
    <lineage>
        <taxon>unclassified sequences</taxon>
        <taxon>metagenomes</taxon>
        <taxon>organismal metagenomes</taxon>
    </lineage>
</organism>
<dbReference type="AlphaFoldDB" id="A0A6C0AJN3"/>
<accession>A0A6C0AJN3</accession>
<sequence length="62" mass="7755">MARLTFKQWAKQEAREGRTTTFRKWAKMELKEKVHRGNPSFKTWANQEMREKSHTRRRRHRK</sequence>
<feature type="region of interest" description="Disordered" evidence="1">
    <location>
        <begin position="36"/>
        <end position="62"/>
    </location>
</feature>